<dbReference type="EMBL" id="CP009335">
    <property type="protein sequence ID" value="AJG78874.1"/>
    <property type="molecule type" value="Genomic_DNA"/>
</dbReference>
<dbReference type="InterPro" id="IPR027417">
    <property type="entry name" value="P-loop_NTPase"/>
</dbReference>
<evidence type="ECO:0000256" key="4">
    <source>
        <dbReference type="SAM" id="Coils"/>
    </source>
</evidence>
<feature type="domain" description="Rad50/SbcC-type AAA" evidence="5">
    <location>
        <begin position="5"/>
        <end position="235"/>
    </location>
</feature>
<evidence type="ECO:0000313" key="9">
    <source>
        <dbReference type="Proteomes" id="UP000501107"/>
    </source>
</evidence>
<evidence type="ECO:0000256" key="3">
    <source>
        <dbReference type="ARBA" id="ARBA00013368"/>
    </source>
</evidence>
<dbReference type="RefSeq" id="WP_000897701.1">
    <property type="nucleotide sequence ID" value="NZ_CP009335.1"/>
</dbReference>
<comment type="similarity">
    <text evidence="1">Belongs to the SMC family. SbcC subfamily.</text>
</comment>
<dbReference type="KEGG" id="btw:BF38_2171"/>
<dbReference type="PANTHER" id="PTHR32114">
    <property type="entry name" value="ABC TRANSPORTER ABCH.3"/>
    <property type="match status" value="1"/>
</dbReference>
<dbReference type="Proteomes" id="UP000031876">
    <property type="component" value="Chromosome"/>
</dbReference>
<dbReference type="GO" id="GO:0006302">
    <property type="term" value="P:double-strand break repair"/>
    <property type="evidence" value="ECO:0007669"/>
    <property type="project" value="InterPro"/>
</dbReference>
<accession>A0A0B5NM14</accession>
<sequence length="671" mass="78604">MLFKKLIFDNYKTYYGHQEVDFYIPKEVREEGEKNIILLGGLNGAGKTTILKAILYVLFGKRGFSPAEHKRVFSNVINNTFFDEGGRDCSVTLAIETDKNEEWTLKVKWGFDHNKRLISENRDLTVKKPGAMIGKTVRIDNIDTFNRFMDKMIPYHAAPFFIFDGEEIKDIILRQNSEEMKEAIHKITGMETYKLLLSDLSSIKTGIEKNLAKAVDQNKLKSLDANLKEYEEQIQHLEKRKELISSERKKFDDLINEVKNERNEKITTNSKSREVIVKKQSGLATELRLAKEQFENYFNNNAINIILKEKTKVLQTRLKLEYDIRQKKMIQDASLMPYEKFMDELLNQPFTPPLSNEQLNQLKEIGREIWVKENNIEKDIAEDHIDIHDISNKDYNYLVNLPARNNSYVIDLINKIEKLNLELEALEIEIRNAPETIDISAENERIDILTKKLGELNLKYKSIIAKLNKIKEQRAAVVNQLTRLSDQGADYDALNKRLIYVKKLIHTMNSYVHEMTKLKASFIREEFSSMLSRLFRKQDEFGKIEFDISTYTVRLYNDRNQEISIQDRSAGEMQMISSSLIWALTKASDLALPMVIDTPLGRLDSYHRNHLINHYYKELSEQVIILSTDTEITQDYINFMQEHSYKQYMLDYDQSKKYTVIRDGYFDFIKV</sequence>
<dbReference type="PANTHER" id="PTHR32114:SF2">
    <property type="entry name" value="ABC TRANSPORTER ABCH.3"/>
    <property type="match status" value="1"/>
</dbReference>
<dbReference type="InterPro" id="IPR017599">
    <property type="entry name" value="DNA_S_DndD"/>
</dbReference>
<proteinExistence type="inferred from homology"/>
<dbReference type="GO" id="GO:0016887">
    <property type="term" value="F:ATP hydrolysis activity"/>
    <property type="evidence" value="ECO:0007669"/>
    <property type="project" value="InterPro"/>
</dbReference>
<reference evidence="6 8" key="1">
    <citation type="journal article" date="2015" name="Genome Announc.">
        <title>Complete genome sequences for 35 biothreat assay-relevant bacillus species.</title>
        <authorList>
            <person name="Johnson S.L."/>
            <person name="Daligault H.E."/>
            <person name="Davenport K.W."/>
            <person name="Jaissle J."/>
            <person name="Frey K.G."/>
            <person name="Ladner J.T."/>
            <person name="Broomall S.M."/>
            <person name="Bishop-Lilly K.A."/>
            <person name="Bruce D.C."/>
            <person name="Gibbons H.S."/>
            <person name="Coyne S.R."/>
            <person name="Lo C.C."/>
            <person name="Meincke L."/>
            <person name="Munk A.C."/>
            <person name="Koroleva G.I."/>
            <person name="Rosenzweig C.N."/>
            <person name="Palacios G.F."/>
            <person name="Redden C.L."/>
            <person name="Minogue T.D."/>
            <person name="Chain P.S."/>
        </authorList>
    </citation>
    <scope>NUCLEOTIDE SEQUENCE [LARGE SCALE GENOMIC DNA]</scope>
    <source>
        <strain evidence="6 8">HD1011</strain>
    </source>
</reference>
<keyword evidence="4" id="KW-0175">Coiled coil</keyword>
<feature type="coiled-coil region" evidence="4">
    <location>
        <begin position="409"/>
        <end position="487"/>
    </location>
</feature>
<evidence type="ECO:0000259" key="5">
    <source>
        <dbReference type="Pfam" id="PF13476"/>
    </source>
</evidence>
<dbReference type="Pfam" id="PF13476">
    <property type="entry name" value="AAA_23"/>
    <property type="match status" value="1"/>
</dbReference>
<dbReference type="AlphaFoldDB" id="A0A0B5NM14"/>
<evidence type="ECO:0000313" key="7">
    <source>
        <dbReference type="EMBL" id="QKH25838.1"/>
    </source>
</evidence>
<name>A0A0B5NM14_BACTU</name>
<dbReference type="EMBL" id="CP053980">
    <property type="protein sequence ID" value="QKH25838.1"/>
    <property type="molecule type" value="Genomic_DNA"/>
</dbReference>
<evidence type="ECO:0000256" key="1">
    <source>
        <dbReference type="ARBA" id="ARBA00006930"/>
    </source>
</evidence>
<dbReference type="SUPFAM" id="SSF52540">
    <property type="entry name" value="P-loop containing nucleoside triphosphate hydrolases"/>
    <property type="match status" value="1"/>
</dbReference>
<dbReference type="InterPro" id="IPR038729">
    <property type="entry name" value="Rad50/SbcC_AAA"/>
</dbReference>
<reference evidence="7 9" key="2">
    <citation type="submission" date="2020-05" db="EMBL/GenBank/DDBJ databases">
        <title>FDA dAtabase for Regulatory Grade micrObial Sequences (FDA-ARGOS): Supporting development and validation of Infectious Disease Dx tests.</title>
        <authorList>
            <person name="Nelson B."/>
            <person name="Plummer A."/>
            <person name="Tallon L."/>
            <person name="Sadzewicz L."/>
            <person name="Zhao X."/>
            <person name="Vavikolanu K."/>
            <person name="Mehta A."/>
            <person name="Aluvathingal J."/>
            <person name="Nadendla S."/>
            <person name="Myers T."/>
            <person name="Yan Y."/>
            <person name="Sichtig H."/>
        </authorList>
    </citation>
    <scope>NUCLEOTIDE SEQUENCE [LARGE SCALE GENOMIC DNA]</scope>
    <source>
        <strain evidence="7 9">FDAARGOS_795</strain>
    </source>
</reference>
<comment type="subunit">
    <text evidence="2">Heterodimer of SbcC and SbcD.</text>
</comment>
<protein>
    <recommendedName>
        <fullName evidence="3">Nuclease SbcCD subunit C</fullName>
    </recommendedName>
</protein>
<dbReference type="Gene3D" id="3.40.50.300">
    <property type="entry name" value="P-loop containing nucleotide triphosphate hydrolases"/>
    <property type="match status" value="2"/>
</dbReference>
<dbReference type="REBASE" id="388708">
    <property type="entry name" value="M.Bth795DndDP"/>
</dbReference>
<gene>
    <name evidence="7" type="primary">dndD</name>
    <name evidence="6" type="ORF">BF38_2171</name>
    <name evidence="7" type="ORF">FOC89_18530</name>
</gene>
<evidence type="ECO:0000313" key="6">
    <source>
        <dbReference type="EMBL" id="AJG78874.1"/>
    </source>
</evidence>
<dbReference type="NCBIfam" id="TIGR03185">
    <property type="entry name" value="DNA_S_dndD"/>
    <property type="match status" value="1"/>
</dbReference>
<feature type="coiled-coil region" evidence="4">
    <location>
        <begin position="213"/>
        <end position="264"/>
    </location>
</feature>
<evidence type="ECO:0000256" key="2">
    <source>
        <dbReference type="ARBA" id="ARBA00011322"/>
    </source>
</evidence>
<organism evidence="7 9">
    <name type="scientific">Bacillus thuringiensis</name>
    <dbReference type="NCBI Taxonomy" id="1428"/>
    <lineage>
        <taxon>Bacteria</taxon>
        <taxon>Bacillati</taxon>
        <taxon>Bacillota</taxon>
        <taxon>Bacilli</taxon>
        <taxon>Bacillales</taxon>
        <taxon>Bacillaceae</taxon>
        <taxon>Bacillus</taxon>
        <taxon>Bacillus cereus group</taxon>
    </lineage>
</organism>
<dbReference type="Proteomes" id="UP000501107">
    <property type="component" value="Chromosome"/>
</dbReference>
<evidence type="ECO:0000313" key="8">
    <source>
        <dbReference type="Proteomes" id="UP000031876"/>
    </source>
</evidence>